<evidence type="ECO:0000256" key="2">
    <source>
        <dbReference type="SAM" id="Phobius"/>
    </source>
</evidence>
<protein>
    <submittedName>
        <fullName evidence="4">Uncharacterized protein</fullName>
    </submittedName>
</protein>
<dbReference type="Proteomes" id="UP000581206">
    <property type="component" value="Unassembled WGS sequence"/>
</dbReference>
<feature type="signal peptide" evidence="3">
    <location>
        <begin position="1"/>
        <end position="39"/>
    </location>
</feature>
<evidence type="ECO:0000313" key="5">
    <source>
        <dbReference type="Proteomes" id="UP000581206"/>
    </source>
</evidence>
<keyword evidence="2" id="KW-0812">Transmembrane</keyword>
<keyword evidence="3" id="KW-0732">Signal</keyword>
<feature type="chain" id="PRO_5031213824" evidence="3">
    <location>
        <begin position="40"/>
        <end position="1211"/>
    </location>
</feature>
<evidence type="ECO:0000256" key="3">
    <source>
        <dbReference type="SAM" id="SignalP"/>
    </source>
</evidence>
<dbReference type="EMBL" id="JAAXOX010000014">
    <property type="protein sequence ID" value="NKY24326.1"/>
    <property type="molecule type" value="Genomic_DNA"/>
</dbReference>
<evidence type="ECO:0000256" key="1">
    <source>
        <dbReference type="SAM" id="MobiDB-lite"/>
    </source>
</evidence>
<sequence>MRKRIGNQAPGPSRRGALRWGAAMAAAALLASGSGLAQAATGGGGSSSGGAGTGLLDSASTLMIARDGFNGVGQPTLQGRGQASIDYFWGLTVSAFQDQIGRTPGTQGVQPGQTPQDSFNAVCGAALQNAADRATAMGYPASPADSRVVGVYFTYAVGSVNWFMSSVPAGEYSDAFAPSWASEVTDPSLPGFTYDNDRTRYAQFQQDGVPALDAIASTWRSHVDSVIAANPSSGRYMTCVALNEFEPQVEFQPVISTQVTTRYVDKGESFGDDVTIALAAGDQWASVGGQNVTIRARGTVAGPVAGEKPTRATIPSGTPVAATLWLDFAGPGTKRATWTAPKSGTYSFVWEVRKADSEANGRYVRADASDSYMAPTEITTARINPQLSTQVRDRYVDVEGGALVDQVTVSLGAGDLWPQDSSGTPLPLVVRNTAYKPSNTPSASSTAVPSGAVVHGTEMVTFTAPGTKSTPGTVKRDGPGFYPWVAEIRLSDQSAEMRKHLQGAVAARFMLESETTSARHNLTHYSEVREYNVVAGGRVFDSITPGGYPDDHGSFTGLGGWQADVATATATVYGPTENRITTAAVPDGTPVFKTIPLPAKNGTYNVGYGTSDVISPTQPGHYVIVYSFEGDARVAPFASPANDIRESFYVPTDGAGWLDIMSTATQNVTAGSGVMSDTVLVTGTSVPAGSTLTWQTCMWVDPASPGCAQPVDTYSTTVNGTGFYNHPELDAPTLAELPAGTLEADYGWAPVLTSPDGAVLDREPFGTPSQTTHITAELPTWSSVATPTAKPGDVITDVVTFDGATRADWTVQWEACWLSADETCPEGAAFALGEPTQVDPTQSSMESPGLRVQVPAGTKPGTSPRVGMQPILRDALGAELLREPWGTEGQVTVVDYPLPSMTSQATSTAVLGDPTQDTVTITGPLEAGSRITWSGCYWIEVEDGSRECRQDATAVADVPVLEDGSTGLVLPALAVGETLTVESPEHTTTYGGLLPDLGLRFSWAPRISDPDGEVLVQEAAGLPEQTTTVTFPPIKVTTKAYSTNPRGPFYGDEIGDLIEVTGDILPGDSVTVRLYAWEKGNPPLCTGEPLATVKLDLTPSLSTYDTGPVYRTPEDRTNLVYGFQETTVSRGLTVVSKCGLAAETLPMTVDPWSQWSDSASGQQSQASGELAITGVQRLGWLFGAALVMALVGGQLVHMREKRRRVQHLASS</sequence>
<evidence type="ECO:0000313" key="4">
    <source>
        <dbReference type="EMBL" id="NKY24326.1"/>
    </source>
</evidence>
<accession>A0A7X6R0N7</accession>
<name>A0A7X6R0N7_9CELL</name>
<dbReference type="PROSITE" id="PS51318">
    <property type="entry name" value="TAT"/>
    <property type="match status" value="1"/>
</dbReference>
<dbReference type="RefSeq" id="WP_203767765.1">
    <property type="nucleotide sequence ID" value="NZ_BONL01000036.1"/>
</dbReference>
<feature type="transmembrane region" description="Helical" evidence="2">
    <location>
        <begin position="1178"/>
        <end position="1196"/>
    </location>
</feature>
<keyword evidence="5" id="KW-1185">Reference proteome</keyword>
<proteinExistence type="predicted"/>
<comment type="caution">
    <text evidence="4">The sequence shown here is derived from an EMBL/GenBank/DDBJ whole genome shotgun (WGS) entry which is preliminary data.</text>
</comment>
<keyword evidence="2" id="KW-1133">Transmembrane helix</keyword>
<keyword evidence="2" id="KW-0472">Membrane</keyword>
<dbReference type="AlphaFoldDB" id="A0A7X6R0N7"/>
<organism evidence="4 5">
    <name type="scientific">Cellulomonas denverensis</name>
    <dbReference type="NCBI Taxonomy" id="264297"/>
    <lineage>
        <taxon>Bacteria</taxon>
        <taxon>Bacillati</taxon>
        <taxon>Actinomycetota</taxon>
        <taxon>Actinomycetes</taxon>
        <taxon>Micrococcales</taxon>
        <taxon>Cellulomonadaceae</taxon>
        <taxon>Cellulomonas</taxon>
    </lineage>
</organism>
<dbReference type="InterPro" id="IPR006311">
    <property type="entry name" value="TAT_signal"/>
</dbReference>
<reference evidence="4 5" key="1">
    <citation type="submission" date="2020-04" db="EMBL/GenBank/DDBJ databases">
        <title>MicrobeNet Type strains.</title>
        <authorList>
            <person name="Nicholson A.C."/>
        </authorList>
    </citation>
    <scope>NUCLEOTIDE SEQUENCE [LARGE SCALE GENOMIC DNA]</scope>
    <source>
        <strain evidence="4 5">ATCC BAA-788</strain>
    </source>
</reference>
<gene>
    <name evidence="4" type="ORF">HGA03_16790</name>
</gene>
<feature type="region of interest" description="Disordered" evidence="1">
    <location>
        <begin position="837"/>
        <end position="867"/>
    </location>
</feature>